<dbReference type="HOGENOM" id="CLU_037229_0_2_1"/>
<evidence type="ECO:0000313" key="4">
    <source>
        <dbReference type="Proteomes" id="UP000029665"/>
    </source>
</evidence>
<dbReference type="Gene3D" id="3.40.1360.10">
    <property type="match status" value="1"/>
</dbReference>
<feature type="domain" description="Topoisomerase 6 subunit A/Spo11 TOPRIM" evidence="2">
    <location>
        <begin position="185"/>
        <end position="310"/>
    </location>
</feature>
<dbReference type="GO" id="GO:0000228">
    <property type="term" value="C:nuclear chromosome"/>
    <property type="evidence" value="ECO:0007669"/>
    <property type="project" value="TreeGrafter"/>
</dbReference>
<feature type="compositionally biased region" description="Basic and acidic residues" evidence="1">
    <location>
        <begin position="1"/>
        <end position="11"/>
    </location>
</feature>
<dbReference type="InterPro" id="IPR034136">
    <property type="entry name" value="TOPRIM_Topo6A/Spo11"/>
</dbReference>
<accession>A0A060SW61</accession>
<reference evidence="3" key="1">
    <citation type="submission" date="2014-01" db="EMBL/GenBank/DDBJ databases">
        <title>The genome of the white-rot fungus Pycnoporus cinnabarinus: a basidiomycete model with a versatile arsenal for lignocellulosic biomass breakdown.</title>
        <authorList>
            <person name="Levasseur A."/>
            <person name="Lomascolo A."/>
            <person name="Ruiz-Duenas F.J."/>
            <person name="Uzan E."/>
            <person name="Piumi F."/>
            <person name="Kues U."/>
            <person name="Ram A.F.J."/>
            <person name="Murat C."/>
            <person name="Haon M."/>
            <person name="Benoit I."/>
            <person name="Arfi Y."/>
            <person name="Chevret D."/>
            <person name="Drula E."/>
            <person name="Kwon M.J."/>
            <person name="Gouret P."/>
            <person name="Lesage-Meessen L."/>
            <person name="Lombard V."/>
            <person name="Mariette J."/>
            <person name="Noirot C."/>
            <person name="Park J."/>
            <person name="Patyshakuliyeva A."/>
            <person name="Wieneger R.A.B."/>
            <person name="Wosten H.A.B."/>
            <person name="Martin F."/>
            <person name="Coutinho P.M."/>
            <person name="de Vries R."/>
            <person name="Martinez A.T."/>
            <person name="Klopp C."/>
            <person name="Pontarotti P."/>
            <person name="Henrissat B."/>
            <person name="Record E."/>
        </authorList>
    </citation>
    <scope>NUCLEOTIDE SEQUENCE [LARGE SCALE GENOMIC DNA]</scope>
    <source>
        <strain evidence="3">BRFM137</strain>
    </source>
</reference>
<dbReference type="AlphaFoldDB" id="A0A060SW61"/>
<dbReference type="PANTHER" id="PTHR10848:SF0">
    <property type="entry name" value="MEIOTIC RECOMBINATION PROTEIN SPO11"/>
    <property type="match status" value="1"/>
</dbReference>
<dbReference type="GO" id="GO:0007131">
    <property type="term" value="P:reciprocal meiotic recombination"/>
    <property type="evidence" value="ECO:0007669"/>
    <property type="project" value="TreeGrafter"/>
</dbReference>
<dbReference type="OrthoDB" id="5377392at2759"/>
<evidence type="ECO:0000259" key="2">
    <source>
        <dbReference type="Pfam" id="PF21180"/>
    </source>
</evidence>
<comment type="caution">
    <text evidence="3">The sequence shown here is derived from an EMBL/GenBank/DDBJ whole genome shotgun (WGS) entry which is preliminary data.</text>
</comment>
<dbReference type="SUPFAM" id="SSF56726">
    <property type="entry name" value="DNA topoisomerase IV, alpha subunit"/>
    <property type="match status" value="1"/>
</dbReference>
<evidence type="ECO:0000256" key="1">
    <source>
        <dbReference type="SAM" id="MobiDB-lite"/>
    </source>
</evidence>
<dbReference type="EMBL" id="CCBP010000407">
    <property type="protein sequence ID" value="CDO76728.1"/>
    <property type="molecule type" value="Genomic_DNA"/>
</dbReference>
<dbReference type="GO" id="GO:0003677">
    <property type="term" value="F:DNA binding"/>
    <property type="evidence" value="ECO:0007669"/>
    <property type="project" value="InterPro"/>
</dbReference>
<feature type="region of interest" description="Disordered" evidence="1">
    <location>
        <begin position="61"/>
        <end position="80"/>
    </location>
</feature>
<dbReference type="CDD" id="cd00223">
    <property type="entry name" value="TOPRIM_TopoIIB_SPO"/>
    <property type="match status" value="1"/>
</dbReference>
<sequence>MHHAEPSEHTHSFQQAEASKWHDSDDNDLDLPLAISDEEEDEVYAPRESSLRLGELEFAEDASEYQELNQTEEAEDTEDSDIHDEAMHHVEYLVLSFLTQLLGALRNPGAYSEGGGKKSSYKKIVLRLADRRKEHYGTFDLMHEALATDIPTTKREVLVVSESEPTLIPPSEDIERFEVEGDLAWVLVVEKEAVFQTLCRLRLGTHPAIPGNGLIITGKGYPDVATRQLVKTLSANLPKRIPILALVDGDAYGIDILSVYTYGSRRMRHEQDHLAAERIQWLGLWSSELSRLGIQRDALIPITKHDEKKAGYDHIGDPALALMVFVPYLSSQARVLLRRESTPVHWRKELQHMLFTRRKAEIEVLNALGSTIHTAEFVAGRNLGAGEAGRDIRIREGLDLLKIRE</sequence>
<gene>
    <name evidence="3" type="ORF">BN946_scf184796.g22</name>
</gene>
<dbReference type="Pfam" id="PF21180">
    <property type="entry name" value="TOP6A-Spo11_Toprim"/>
    <property type="match status" value="1"/>
</dbReference>
<evidence type="ECO:0000313" key="3">
    <source>
        <dbReference type="EMBL" id="CDO76728.1"/>
    </source>
</evidence>
<keyword evidence="4" id="KW-1185">Reference proteome</keyword>
<name>A0A060SW61_PYCCI</name>
<dbReference type="PANTHER" id="PTHR10848">
    <property type="entry name" value="MEIOTIC RECOMBINATION PROTEIN SPO11"/>
    <property type="match status" value="1"/>
</dbReference>
<organism evidence="3 4">
    <name type="scientific">Pycnoporus cinnabarinus</name>
    <name type="common">Cinnabar-red polypore</name>
    <name type="synonym">Trametes cinnabarina</name>
    <dbReference type="NCBI Taxonomy" id="5643"/>
    <lineage>
        <taxon>Eukaryota</taxon>
        <taxon>Fungi</taxon>
        <taxon>Dikarya</taxon>
        <taxon>Basidiomycota</taxon>
        <taxon>Agaricomycotina</taxon>
        <taxon>Agaricomycetes</taxon>
        <taxon>Polyporales</taxon>
        <taxon>Polyporaceae</taxon>
        <taxon>Trametes</taxon>
    </lineage>
</organism>
<dbReference type="Proteomes" id="UP000029665">
    <property type="component" value="Unassembled WGS sequence"/>
</dbReference>
<proteinExistence type="predicted"/>
<protein>
    <recommendedName>
        <fullName evidence="2">Topoisomerase 6 subunit A/Spo11 TOPRIM domain-containing protein</fullName>
    </recommendedName>
</protein>
<feature type="region of interest" description="Disordered" evidence="1">
    <location>
        <begin position="1"/>
        <end position="52"/>
    </location>
</feature>
<dbReference type="GO" id="GO:0000706">
    <property type="term" value="P:meiotic DNA double-strand break processing"/>
    <property type="evidence" value="ECO:0007669"/>
    <property type="project" value="TreeGrafter"/>
</dbReference>
<dbReference type="GO" id="GO:0042138">
    <property type="term" value="P:meiotic DNA double-strand break formation"/>
    <property type="evidence" value="ECO:0007669"/>
    <property type="project" value="TreeGrafter"/>
</dbReference>
<dbReference type="InterPro" id="IPR036078">
    <property type="entry name" value="Spo11/TopoVI_A_sf"/>
</dbReference>
<dbReference type="PRINTS" id="PR01550">
    <property type="entry name" value="TOP6AFAMILY"/>
</dbReference>
<dbReference type="InterPro" id="IPR002815">
    <property type="entry name" value="Spo11/TopoVI_A"/>
</dbReference>
<dbReference type="GO" id="GO:0003918">
    <property type="term" value="F:DNA topoisomerase type II (double strand cut, ATP-hydrolyzing) activity"/>
    <property type="evidence" value="ECO:0007669"/>
    <property type="project" value="InterPro"/>
</dbReference>
<dbReference type="STRING" id="5643.A0A060SW61"/>